<comment type="caution">
    <text evidence="1">The sequence shown here is derived from an EMBL/GenBank/DDBJ whole genome shotgun (WGS) entry which is preliminary data.</text>
</comment>
<accession>A0AA38F370</accession>
<organism evidence="1 2">
    <name type="scientific">Taxus chinensis</name>
    <name type="common">Chinese yew</name>
    <name type="synonym">Taxus wallichiana var. chinensis</name>
    <dbReference type="NCBI Taxonomy" id="29808"/>
    <lineage>
        <taxon>Eukaryota</taxon>
        <taxon>Viridiplantae</taxon>
        <taxon>Streptophyta</taxon>
        <taxon>Embryophyta</taxon>
        <taxon>Tracheophyta</taxon>
        <taxon>Spermatophyta</taxon>
        <taxon>Pinopsida</taxon>
        <taxon>Pinidae</taxon>
        <taxon>Conifers II</taxon>
        <taxon>Cupressales</taxon>
        <taxon>Taxaceae</taxon>
        <taxon>Taxus</taxon>
    </lineage>
</organism>
<dbReference type="AlphaFoldDB" id="A0AA38F370"/>
<evidence type="ECO:0000313" key="1">
    <source>
        <dbReference type="EMBL" id="KAH9287963.1"/>
    </source>
</evidence>
<dbReference type="EMBL" id="JAHRHJ020003813">
    <property type="protein sequence ID" value="KAH9287963.1"/>
    <property type="molecule type" value="Genomic_DNA"/>
</dbReference>
<proteinExistence type="predicted"/>
<feature type="non-terminal residue" evidence="1">
    <location>
        <position position="1"/>
    </location>
</feature>
<feature type="non-terminal residue" evidence="1">
    <location>
        <position position="175"/>
    </location>
</feature>
<keyword evidence="2" id="KW-1185">Reference proteome</keyword>
<dbReference type="Proteomes" id="UP000824469">
    <property type="component" value="Unassembled WGS sequence"/>
</dbReference>
<sequence length="175" mass="20704">VLSLHMKFCLKSDYGLKTVSLVKNYVYVMTEEKFYHIAYLEDMYEDKKAQKKVRAKILTLEHYEKCFAKFPSEFMAQIYAFFRYFNNEGIKSFNLTEMEGYWHQKMIKSIDLADLQYYSKHELSDSFDLDEDVATGTREWVPSFRIALLDKLGMRLTGHLTIRPCPPKNSLGIFE</sequence>
<evidence type="ECO:0000313" key="2">
    <source>
        <dbReference type="Proteomes" id="UP000824469"/>
    </source>
</evidence>
<name>A0AA38F370_TAXCH</name>
<reference evidence="1 2" key="1">
    <citation type="journal article" date="2021" name="Nat. Plants">
        <title>The Taxus genome provides insights into paclitaxel biosynthesis.</title>
        <authorList>
            <person name="Xiong X."/>
            <person name="Gou J."/>
            <person name="Liao Q."/>
            <person name="Li Y."/>
            <person name="Zhou Q."/>
            <person name="Bi G."/>
            <person name="Li C."/>
            <person name="Du R."/>
            <person name="Wang X."/>
            <person name="Sun T."/>
            <person name="Guo L."/>
            <person name="Liang H."/>
            <person name="Lu P."/>
            <person name="Wu Y."/>
            <person name="Zhang Z."/>
            <person name="Ro D.K."/>
            <person name="Shang Y."/>
            <person name="Huang S."/>
            <person name="Yan J."/>
        </authorList>
    </citation>
    <scope>NUCLEOTIDE SEQUENCE [LARGE SCALE GENOMIC DNA]</scope>
    <source>
        <strain evidence="1">Ta-2019</strain>
    </source>
</reference>
<protein>
    <submittedName>
        <fullName evidence="1">Uncharacterized protein</fullName>
    </submittedName>
</protein>
<gene>
    <name evidence="1" type="ORF">KI387_032080</name>
</gene>